<accession>A0A1I3URM2</accession>
<dbReference type="AlphaFoldDB" id="A0A1I3URM2"/>
<dbReference type="OrthoDB" id="6660528at2"/>
<evidence type="ECO:0000313" key="3">
    <source>
        <dbReference type="Proteomes" id="UP000199548"/>
    </source>
</evidence>
<evidence type="ECO:0000313" key="2">
    <source>
        <dbReference type="EMBL" id="SFJ85419.1"/>
    </source>
</evidence>
<keyword evidence="3" id="KW-1185">Reference proteome</keyword>
<proteinExistence type="predicted"/>
<sequence length="323" mass="36141">MALPSNESGLDEDLSVRVDRMVNVLRAYFAAHPETHCLLAVDPGQRALRDRPQAGVLFSEQPVAAIKIDHDAFPVEHRPYLMELDLSTKVGVTLLSESVRLAFDDRDPERVAQGQGQRIGAWLASTVSAQALAAYWAQHVLQTDDLDRKCVLRFYDARALSLIWPILSSGQQQVLLGPVIAWHALDASARPCVYTAHRALQSDLALTREQWQSIHRHGFVNRALGLHMEAMERQPLPQEVETAVASAARADVWLVDPDDKVAFIGHALTWHPQFDRYPKVNQMLRQLSEDDFYTGAISALSLEEIAEIQSGSWLDEKTVSPDR</sequence>
<protein>
    <recommendedName>
        <fullName evidence="1">DUF4123 domain-containing protein</fullName>
    </recommendedName>
</protein>
<organism evidence="2 3">
    <name type="scientific">Paraburkholderia megapolitana</name>
    <dbReference type="NCBI Taxonomy" id="420953"/>
    <lineage>
        <taxon>Bacteria</taxon>
        <taxon>Pseudomonadati</taxon>
        <taxon>Pseudomonadota</taxon>
        <taxon>Betaproteobacteria</taxon>
        <taxon>Burkholderiales</taxon>
        <taxon>Burkholderiaceae</taxon>
        <taxon>Paraburkholderia</taxon>
    </lineage>
</organism>
<reference evidence="2 3" key="1">
    <citation type="submission" date="2016-10" db="EMBL/GenBank/DDBJ databases">
        <authorList>
            <person name="de Groot N.N."/>
        </authorList>
    </citation>
    <scope>NUCLEOTIDE SEQUENCE [LARGE SCALE GENOMIC DNA]</scope>
    <source>
        <strain evidence="2 3">LMG 23650</strain>
    </source>
</reference>
<dbReference type="EMBL" id="FOQU01000012">
    <property type="protein sequence ID" value="SFJ85419.1"/>
    <property type="molecule type" value="Genomic_DNA"/>
</dbReference>
<dbReference type="Proteomes" id="UP000199548">
    <property type="component" value="Unassembled WGS sequence"/>
</dbReference>
<dbReference type="InterPro" id="IPR025391">
    <property type="entry name" value="DUF4123"/>
</dbReference>
<feature type="domain" description="DUF4123" evidence="1">
    <location>
        <begin position="79"/>
        <end position="173"/>
    </location>
</feature>
<dbReference type="Pfam" id="PF13503">
    <property type="entry name" value="DUF4123"/>
    <property type="match status" value="1"/>
</dbReference>
<dbReference type="STRING" id="420953.SAMN05192543_11243"/>
<name>A0A1I3URM2_9BURK</name>
<evidence type="ECO:0000259" key="1">
    <source>
        <dbReference type="Pfam" id="PF13503"/>
    </source>
</evidence>
<gene>
    <name evidence="2" type="ORF">SAMN05192543_11243</name>
</gene>
<dbReference type="RefSeq" id="WP_091019269.1">
    <property type="nucleotide sequence ID" value="NZ_CP041745.1"/>
</dbReference>